<reference evidence="2 3" key="1">
    <citation type="submission" date="2020-07" db="EMBL/GenBank/DDBJ databases">
        <authorList>
            <person name="Feng H."/>
        </authorList>
    </citation>
    <scope>NUCLEOTIDE SEQUENCE [LARGE SCALE GENOMIC DNA]</scope>
    <source>
        <strain evidence="3">s-10</strain>
    </source>
</reference>
<organism evidence="2 3">
    <name type="scientific">Paenactinomyces guangxiensis</name>
    <dbReference type="NCBI Taxonomy" id="1490290"/>
    <lineage>
        <taxon>Bacteria</taxon>
        <taxon>Bacillati</taxon>
        <taxon>Bacillota</taxon>
        <taxon>Bacilli</taxon>
        <taxon>Bacillales</taxon>
        <taxon>Thermoactinomycetaceae</taxon>
        <taxon>Paenactinomyces</taxon>
    </lineage>
</organism>
<dbReference type="Pfam" id="PF03992">
    <property type="entry name" value="ABM"/>
    <property type="match status" value="1"/>
</dbReference>
<protein>
    <submittedName>
        <fullName evidence="2">Antibiotic biosynthesis monooxygenase</fullName>
    </submittedName>
</protein>
<keyword evidence="2" id="KW-0503">Monooxygenase</keyword>
<sequence>MSLIAKTPNPPYYAVIFTSERTEVTKGYEQMAERMLTLASEQPGFLGEESFRDENGFGVTISYWDSLEAIKQWKENSFHQVAQNLGKKEWYKRYKTRVCKVEKDYFFLSE</sequence>
<dbReference type="InterPro" id="IPR011008">
    <property type="entry name" value="Dimeric_a/b-barrel"/>
</dbReference>
<dbReference type="GO" id="GO:0004497">
    <property type="term" value="F:monooxygenase activity"/>
    <property type="evidence" value="ECO:0007669"/>
    <property type="project" value="UniProtKB-KW"/>
</dbReference>
<gene>
    <name evidence="2" type="ORF">H1191_20140</name>
</gene>
<dbReference type="PANTHER" id="PTHR37811:SF2">
    <property type="entry name" value="ABM DOMAIN-CONTAINING PROTEIN"/>
    <property type="match status" value="1"/>
</dbReference>
<keyword evidence="3" id="KW-1185">Reference proteome</keyword>
<dbReference type="InterPro" id="IPR007138">
    <property type="entry name" value="ABM_dom"/>
</dbReference>
<evidence type="ECO:0000259" key="1">
    <source>
        <dbReference type="Pfam" id="PF03992"/>
    </source>
</evidence>
<dbReference type="PANTHER" id="PTHR37811">
    <property type="entry name" value="BLL5343 PROTEIN"/>
    <property type="match status" value="1"/>
</dbReference>
<proteinExistence type="predicted"/>
<comment type="caution">
    <text evidence="2">The sequence shown here is derived from an EMBL/GenBank/DDBJ whole genome shotgun (WGS) entry which is preliminary data.</text>
</comment>
<dbReference type="AlphaFoldDB" id="A0A7W1WV11"/>
<evidence type="ECO:0000313" key="2">
    <source>
        <dbReference type="EMBL" id="MBA4496566.1"/>
    </source>
</evidence>
<dbReference type="Proteomes" id="UP000535491">
    <property type="component" value="Unassembled WGS sequence"/>
</dbReference>
<name>A0A7W1WV11_9BACL</name>
<dbReference type="Gene3D" id="3.30.70.100">
    <property type="match status" value="1"/>
</dbReference>
<feature type="domain" description="ABM" evidence="1">
    <location>
        <begin position="21"/>
        <end position="83"/>
    </location>
</feature>
<dbReference type="InterPro" id="IPR052936">
    <property type="entry name" value="Jasmonate_Hydroxylase-like"/>
</dbReference>
<evidence type="ECO:0000313" key="3">
    <source>
        <dbReference type="Proteomes" id="UP000535491"/>
    </source>
</evidence>
<dbReference type="RefSeq" id="WP_181755099.1">
    <property type="nucleotide sequence ID" value="NZ_JACEIQ010000050.1"/>
</dbReference>
<keyword evidence="2" id="KW-0560">Oxidoreductase</keyword>
<dbReference type="SUPFAM" id="SSF54909">
    <property type="entry name" value="Dimeric alpha+beta barrel"/>
    <property type="match status" value="1"/>
</dbReference>
<dbReference type="EMBL" id="JACEIQ010000050">
    <property type="protein sequence ID" value="MBA4496566.1"/>
    <property type="molecule type" value="Genomic_DNA"/>
</dbReference>
<accession>A0A7W1WV11</accession>